<dbReference type="UniPathway" id="UPA00664"/>
<keyword evidence="5 7" id="KW-1133">Transmembrane helix</keyword>
<dbReference type="PANTHER" id="PTHR30589">
    <property type="entry name" value="PROLIPOPROTEIN DIACYLGLYCERYL TRANSFERASE"/>
    <property type="match status" value="1"/>
</dbReference>
<name>A0A4Y8L0P5_9BACT</name>
<feature type="transmembrane region" description="Helical" evidence="7">
    <location>
        <begin position="257"/>
        <end position="275"/>
    </location>
</feature>
<evidence type="ECO:0000256" key="6">
    <source>
        <dbReference type="ARBA" id="ARBA00023136"/>
    </source>
</evidence>
<keyword evidence="3 7" id="KW-0808">Transferase</keyword>
<keyword evidence="2 7" id="KW-1003">Cell membrane</keyword>
<protein>
    <recommendedName>
        <fullName evidence="7">Phosphatidylglycerol--prolipoprotein diacylglyceryl transferase</fullName>
        <ecNumber evidence="7">2.5.1.145</ecNumber>
    </recommendedName>
</protein>
<comment type="similarity">
    <text evidence="1 7">Belongs to the Lgt family.</text>
</comment>
<feature type="transmembrane region" description="Helical" evidence="7">
    <location>
        <begin position="91"/>
        <end position="114"/>
    </location>
</feature>
<dbReference type="OrthoDB" id="871140at2"/>
<feature type="transmembrane region" description="Helical" evidence="7">
    <location>
        <begin position="165"/>
        <end position="186"/>
    </location>
</feature>
<gene>
    <name evidence="7" type="primary">lgt</name>
    <name evidence="8" type="ORF">E2605_17920</name>
</gene>
<accession>A0A4Y8L0P5</accession>
<proteinExistence type="inferred from homology"/>
<evidence type="ECO:0000313" key="9">
    <source>
        <dbReference type="Proteomes" id="UP000297861"/>
    </source>
</evidence>
<dbReference type="RefSeq" id="WP_026625621.1">
    <property type="nucleotide sequence ID" value="NZ_AP028867.1"/>
</dbReference>
<comment type="subcellular location">
    <subcellularLocation>
        <location evidence="7">Cell membrane</location>
        <topology evidence="7">Multi-pass membrane protein</topology>
    </subcellularLocation>
</comment>
<comment type="caution">
    <text evidence="8">The sequence shown here is derived from an EMBL/GenBank/DDBJ whole genome shotgun (WGS) entry which is preliminary data.</text>
</comment>
<evidence type="ECO:0000256" key="4">
    <source>
        <dbReference type="ARBA" id="ARBA00022692"/>
    </source>
</evidence>
<comment type="pathway">
    <text evidence="7">Protein modification; lipoprotein biosynthesis (diacylglyceryl transfer).</text>
</comment>
<feature type="transmembrane region" description="Helical" evidence="7">
    <location>
        <begin position="198"/>
        <end position="215"/>
    </location>
</feature>
<feature type="transmembrane region" description="Helical" evidence="7">
    <location>
        <begin position="324"/>
        <end position="343"/>
    </location>
</feature>
<dbReference type="STRING" id="1121485.GCA_000426485_01619"/>
<dbReference type="PANTHER" id="PTHR30589:SF0">
    <property type="entry name" value="PHOSPHATIDYLGLYCEROL--PROLIPOPROTEIN DIACYLGLYCERYL TRANSFERASE"/>
    <property type="match status" value="1"/>
</dbReference>
<evidence type="ECO:0000313" key="8">
    <source>
        <dbReference type="EMBL" id="TFD92992.1"/>
    </source>
</evidence>
<dbReference type="EC" id="2.5.1.145" evidence="7"/>
<evidence type="ECO:0000256" key="7">
    <source>
        <dbReference type="HAMAP-Rule" id="MF_01147"/>
    </source>
</evidence>
<comment type="catalytic activity">
    <reaction evidence="7">
        <text>L-cysteinyl-[prolipoprotein] + a 1,2-diacyl-sn-glycero-3-phospho-(1'-sn-glycerol) = an S-1,2-diacyl-sn-glyceryl-L-cysteinyl-[prolipoprotein] + sn-glycerol 1-phosphate + H(+)</text>
        <dbReference type="Rhea" id="RHEA:56712"/>
        <dbReference type="Rhea" id="RHEA-COMP:14679"/>
        <dbReference type="Rhea" id="RHEA-COMP:14680"/>
        <dbReference type="ChEBI" id="CHEBI:15378"/>
        <dbReference type="ChEBI" id="CHEBI:29950"/>
        <dbReference type="ChEBI" id="CHEBI:57685"/>
        <dbReference type="ChEBI" id="CHEBI:64716"/>
        <dbReference type="ChEBI" id="CHEBI:140658"/>
        <dbReference type="EC" id="2.5.1.145"/>
    </reaction>
</comment>
<dbReference type="GO" id="GO:0042158">
    <property type="term" value="P:lipoprotein biosynthetic process"/>
    <property type="evidence" value="ECO:0007669"/>
    <property type="project" value="UniProtKB-UniRule"/>
</dbReference>
<keyword evidence="8" id="KW-0449">Lipoprotein</keyword>
<organism evidence="8 9">
    <name type="scientific">Dysgonomonas capnocytophagoides</name>
    <dbReference type="NCBI Taxonomy" id="45254"/>
    <lineage>
        <taxon>Bacteria</taxon>
        <taxon>Pseudomonadati</taxon>
        <taxon>Bacteroidota</taxon>
        <taxon>Bacteroidia</taxon>
        <taxon>Bacteroidales</taxon>
        <taxon>Dysgonomonadaceae</taxon>
        <taxon>Dysgonomonas</taxon>
    </lineage>
</organism>
<keyword evidence="4 7" id="KW-0812">Transmembrane</keyword>
<evidence type="ECO:0000256" key="1">
    <source>
        <dbReference type="ARBA" id="ARBA00007150"/>
    </source>
</evidence>
<dbReference type="Pfam" id="PF01790">
    <property type="entry name" value="LGT"/>
    <property type="match status" value="2"/>
</dbReference>
<evidence type="ECO:0000256" key="2">
    <source>
        <dbReference type="ARBA" id="ARBA00022475"/>
    </source>
</evidence>
<feature type="transmembrane region" description="Helical" evidence="7">
    <location>
        <begin position="126"/>
        <end position="145"/>
    </location>
</feature>
<evidence type="ECO:0000256" key="3">
    <source>
        <dbReference type="ARBA" id="ARBA00022679"/>
    </source>
</evidence>
<dbReference type="EMBL" id="SOML01000015">
    <property type="protein sequence ID" value="TFD92992.1"/>
    <property type="molecule type" value="Genomic_DNA"/>
</dbReference>
<dbReference type="GO" id="GO:0008961">
    <property type="term" value="F:phosphatidylglycerol-prolipoprotein diacylglyceryl transferase activity"/>
    <property type="evidence" value="ECO:0007669"/>
    <property type="project" value="UniProtKB-UniRule"/>
</dbReference>
<evidence type="ECO:0000256" key="5">
    <source>
        <dbReference type="ARBA" id="ARBA00022989"/>
    </source>
</evidence>
<keyword evidence="6 7" id="KW-0472">Membrane</keyword>
<dbReference type="AlphaFoldDB" id="A0A4Y8L0P5"/>
<comment type="function">
    <text evidence="7">Catalyzes the transfer of the diacylglyceryl group from phosphatidylglycerol to the sulfhydryl group of the N-terminal cysteine of a prolipoprotein, the first step in the formation of mature lipoproteins.</text>
</comment>
<feature type="transmembrane region" description="Helical" evidence="7">
    <location>
        <begin position="284"/>
        <end position="304"/>
    </location>
</feature>
<feature type="binding site" evidence="7">
    <location>
        <position position="210"/>
    </location>
    <ligand>
        <name>a 1,2-diacyl-sn-glycero-3-phospho-(1'-sn-glycerol)</name>
        <dbReference type="ChEBI" id="CHEBI:64716"/>
    </ligand>
</feature>
<dbReference type="GO" id="GO:0005886">
    <property type="term" value="C:plasma membrane"/>
    <property type="evidence" value="ECO:0007669"/>
    <property type="project" value="UniProtKB-SubCell"/>
</dbReference>
<keyword evidence="9" id="KW-1185">Reference proteome</keyword>
<dbReference type="InterPro" id="IPR001640">
    <property type="entry name" value="Lgt"/>
</dbReference>
<dbReference type="Proteomes" id="UP000297861">
    <property type="component" value="Unassembled WGS sequence"/>
</dbReference>
<feature type="transmembrane region" description="Helical" evidence="7">
    <location>
        <begin position="21"/>
        <end position="40"/>
    </location>
</feature>
<sequence length="352" mass="40274">MLAFVNWDVNPELVNLFGREIRWYGLCWAVGILCTSYFIRKMYEYEKQPEKLFDRLFLYVVIGLIVGARLGHCLFYDPVHYLSHPLELFKIWEGGLASHGGAIGMTLAVCFYAQSISRQKINWKQFSIFGLIGLLLGVRLGYCFFDAPEVYLQNPLKIFMLWDGGYSTIGAFLGLLLGLCVYMVYLTREMTISVLDRLVVGVAIGAAFIRIGNLMNSEIYGGPTSMPWGFNFVRDRNWHLPLEMGGAGELPCHPTQLYEALIYLIIFGATMYLFYKTNAKEKRGLILGISLIGIFFSRFLIEYIKYVQEPFEIQMRDTIGMNMGQLLSLPFIIWGVCLIYNSLKTNKQSTQK</sequence>
<reference evidence="8 9" key="1">
    <citation type="submission" date="2019-03" db="EMBL/GenBank/DDBJ databases">
        <title>San Antonio Military Medical Center submission to MRSN (WRAIR), pending publication.</title>
        <authorList>
            <person name="Blyth D.M."/>
            <person name="Mccarthy S.L."/>
            <person name="Schall S.E."/>
            <person name="Stam J.A."/>
            <person name="Ong A.C."/>
            <person name="Mcgann P.T."/>
        </authorList>
    </citation>
    <scope>NUCLEOTIDE SEQUENCE [LARGE SCALE GENOMIC DNA]</scope>
    <source>
        <strain evidence="8 9">MRSN571793</strain>
    </source>
</reference>
<dbReference type="HAMAP" id="MF_01147">
    <property type="entry name" value="Lgt"/>
    <property type="match status" value="1"/>
</dbReference>
<feature type="transmembrane region" description="Helical" evidence="7">
    <location>
        <begin position="52"/>
        <end position="71"/>
    </location>
</feature>